<dbReference type="PANTHER" id="PTHR22677:SF4">
    <property type="entry name" value="USHER SYNDROME TYPE-1G PROTEIN-LIKE PROTEIN"/>
    <property type="match status" value="1"/>
</dbReference>
<keyword evidence="4" id="KW-0964">Secreted</keyword>
<evidence type="ECO:0000313" key="11">
    <source>
        <dbReference type="EMBL" id="GFS49499.1"/>
    </source>
</evidence>
<evidence type="ECO:0000256" key="9">
    <source>
        <dbReference type="ARBA" id="ARBA00023298"/>
    </source>
</evidence>
<gene>
    <name evidence="11" type="primary">AVEN_195517_1</name>
    <name evidence="11" type="ORF">NPIL_411651</name>
</gene>
<comment type="subcellular location">
    <subcellularLocation>
        <location evidence="2">Secreted</location>
    </subcellularLocation>
    <subcellularLocation>
        <location evidence="1">Target cell membrane</location>
    </subcellularLocation>
</comment>
<keyword evidence="3" id="KW-0268">Exocytosis</keyword>
<proteinExistence type="predicted"/>
<evidence type="ECO:0000256" key="10">
    <source>
        <dbReference type="PROSITE-ProRule" id="PRU00023"/>
    </source>
</evidence>
<keyword evidence="9" id="KW-1053">Target membrane</keyword>
<dbReference type="GO" id="GO:0005576">
    <property type="term" value="C:extracellular region"/>
    <property type="evidence" value="ECO:0007669"/>
    <property type="project" value="UniProtKB-SubCell"/>
</dbReference>
<reference evidence="11" key="1">
    <citation type="submission" date="2020-08" db="EMBL/GenBank/DDBJ databases">
        <title>Multicomponent nature underlies the extraordinary mechanical properties of spider dragline silk.</title>
        <authorList>
            <person name="Kono N."/>
            <person name="Nakamura H."/>
            <person name="Mori M."/>
            <person name="Yoshida Y."/>
            <person name="Ohtoshi R."/>
            <person name="Malay A.D."/>
            <person name="Moran D.A.P."/>
            <person name="Tomita M."/>
            <person name="Numata K."/>
            <person name="Arakawa K."/>
        </authorList>
    </citation>
    <scope>NUCLEOTIDE SEQUENCE</scope>
</reference>
<evidence type="ECO:0000256" key="8">
    <source>
        <dbReference type="ARBA" id="ARBA00023028"/>
    </source>
</evidence>
<keyword evidence="6" id="KW-0800">Toxin</keyword>
<dbReference type="Pfam" id="PF12796">
    <property type="entry name" value="Ank_2"/>
    <property type="match status" value="1"/>
</dbReference>
<sequence>MPNQEPGPMDNDSLLLIHDVCNAEQLKKLLKNGADINEINTFEETPLLSALRREADYELIKEFVIQGANVNAKDCWGVTPLYCAVARHGKDLDIIKLLLENGADIESGKRKNDRFLDHTVTHNRVCVELLIKYKFLKNFQNVKNCVSDAENNEKRDFYSEYKDVVDLDLKPSCYQFLSKYLDDCASEVIQMRSVFLSESLTLADFLTRKNPLESVSDPETFHQIINRIFVELSWNNMSKYHIYFDMIVTQLGRKNILKLLDDKLACSKSYISKLSKNKRAILNLDLMHVIAKYLNDVDLFNTLIACTL</sequence>
<evidence type="ECO:0000256" key="6">
    <source>
        <dbReference type="ARBA" id="ARBA00022656"/>
    </source>
</evidence>
<feature type="repeat" description="ANK" evidence="10">
    <location>
        <begin position="76"/>
        <end position="110"/>
    </location>
</feature>
<accession>A0A8X6JZU2</accession>
<dbReference type="GO" id="GO:0006887">
    <property type="term" value="P:exocytosis"/>
    <property type="evidence" value="ECO:0007669"/>
    <property type="project" value="UniProtKB-KW"/>
</dbReference>
<keyword evidence="9" id="KW-0472">Membrane</keyword>
<dbReference type="PROSITE" id="PS50088">
    <property type="entry name" value="ANK_REPEAT"/>
    <property type="match status" value="1"/>
</dbReference>
<protein>
    <submittedName>
        <fullName evidence="11">ANK_REP_REGION domain-containing protein</fullName>
    </submittedName>
</protein>
<keyword evidence="10" id="KW-0040">ANK repeat</keyword>
<dbReference type="AlphaFoldDB" id="A0A8X6JZU2"/>
<dbReference type="SUPFAM" id="SSF48403">
    <property type="entry name" value="Ankyrin repeat"/>
    <property type="match status" value="1"/>
</dbReference>
<dbReference type="SMART" id="SM00248">
    <property type="entry name" value="ANK"/>
    <property type="match status" value="3"/>
</dbReference>
<evidence type="ECO:0000313" key="12">
    <source>
        <dbReference type="Proteomes" id="UP000887013"/>
    </source>
</evidence>
<dbReference type="InterPro" id="IPR002110">
    <property type="entry name" value="Ankyrin_rpt"/>
</dbReference>
<dbReference type="PANTHER" id="PTHR22677">
    <property type="entry name" value="ANKYRIN REPEAT DOMAIN-CONTAINING PROTEIN 60"/>
    <property type="match status" value="1"/>
</dbReference>
<keyword evidence="8" id="KW-0638">Presynaptic neurotoxin</keyword>
<keyword evidence="7" id="KW-0528">Neurotoxin</keyword>
<dbReference type="EMBL" id="BMAW01045360">
    <property type="protein sequence ID" value="GFS49499.1"/>
    <property type="molecule type" value="Genomic_DNA"/>
</dbReference>
<evidence type="ECO:0000256" key="3">
    <source>
        <dbReference type="ARBA" id="ARBA00022483"/>
    </source>
</evidence>
<evidence type="ECO:0000256" key="4">
    <source>
        <dbReference type="ARBA" id="ARBA00022525"/>
    </source>
</evidence>
<dbReference type="Proteomes" id="UP000887013">
    <property type="component" value="Unassembled WGS sequence"/>
</dbReference>
<keyword evidence="5" id="KW-1052">Target cell membrane</keyword>
<dbReference type="OrthoDB" id="6434844at2759"/>
<dbReference type="GO" id="GO:0044218">
    <property type="term" value="C:other organism cell membrane"/>
    <property type="evidence" value="ECO:0007669"/>
    <property type="project" value="UniProtKB-KW"/>
</dbReference>
<evidence type="ECO:0000256" key="1">
    <source>
        <dbReference type="ARBA" id="ARBA00004175"/>
    </source>
</evidence>
<dbReference type="PROSITE" id="PS50297">
    <property type="entry name" value="ANK_REP_REGION"/>
    <property type="match status" value="1"/>
</dbReference>
<evidence type="ECO:0000256" key="2">
    <source>
        <dbReference type="ARBA" id="ARBA00004613"/>
    </source>
</evidence>
<organism evidence="11 12">
    <name type="scientific">Nephila pilipes</name>
    <name type="common">Giant wood spider</name>
    <name type="synonym">Nephila maculata</name>
    <dbReference type="NCBI Taxonomy" id="299642"/>
    <lineage>
        <taxon>Eukaryota</taxon>
        <taxon>Metazoa</taxon>
        <taxon>Ecdysozoa</taxon>
        <taxon>Arthropoda</taxon>
        <taxon>Chelicerata</taxon>
        <taxon>Arachnida</taxon>
        <taxon>Araneae</taxon>
        <taxon>Araneomorphae</taxon>
        <taxon>Entelegynae</taxon>
        <taxon>Araneoidea</taxon>
        <taxon>Nephilidae</taxon>
        <taxon>Nephila</taxon>
    </lineage>
</organism>
<name>A0A8X6JZU2_NEPPI</name>
<evidence type="ECO:0000256" key="7">
    <source>
        <dbReference type="ARBA" id="ARBA00022699"/>
    </source>
</evidence>
<comment type="caution">
    <text evidence="11">The sequence shown here is derived from an EMBL/GenBank/DDBJ whole genome shotgun (WGS) entry which is preliminary data.</text>
</comment>
<evidence type="ECO:0000256" key="5">
    <source>
        <dbReference type="ARBA" id="ARBA00022537"/>
    </source>
</evidence>
<keyword evidence="12" id="KW-1185">Reference proteome</keyword>
<dbReference type="InterPro" id="IPR039323">
    <property type="entry name" value="ANKRD_45/46/60"/>
</dbReference>
<dbReference type="Gene3D" id="1.25.40.20">
    <property type="entry name" value="Ankyrin repeat-containing domain"/>
    <property type="match status" value="1"/>
</dbReference>
<dbReference type="GO" id="GO:0090729">
    <property type="term" value="F:toxin activity"/>
    <property type="evidence" value="ECO:0007669"/>
    <property type="project" value="UniProtKB-KW"/>
</dbReference>
<dbReference type="GO" id="GO:0044231">
    <property type="term" value="C:host cell presynaptic membrane"/>
    <property type="evidence" value="ECO:0007669"/>
    <property type="project" value="UniProtKB-KW"/>
</dbReference>
<dbReference type="InterPro" id="IPR036770">
    <property type="entry name" value="Ankyrin_rpt-contain_sf"/>
</dbReference>